<accession>A0A7W7CC08</accession>
<gene>
    <name evidence="2" type="ORF">HNR67_004447</name>
</gene>
<sequence length="248" mass="27673">MSAFVFTMAAVMAPIALPAPAIADDKCDARPLPGSHMFTEKKVTEDGERITYLEAVRDGDNNVITLPKDLCLKKMGLLFGEPFPLTEGVWGSVDETELEEAPDDRDVVKWQKDGGGAPHDKVFIHLKIPGRVDPYVFDVKSLWDFEPNKLLDRKPALTCAATTGDLTRAYRWSAPSGVMAHVITLGPNTCLRSLEDKVEGKFDHYQQHVNWPSQGWSKNWLGSSMCFRRDAATDLYVDVKDLSDKWAC</sequence>
<comment type="caution">
    <text evidence="2">The sequence shown here is derived from an EMBL/GenBank/DDBJ whole genome shotgun (WGS) entry which is preliminary data.</text>
</comment>
<evidence type="ECO:0000313" key="2">
    <source>
        <dbReference type="EMBL" id="MBB4678329.1"/>
    </source>
</evidence>
<keyword evidence="1" id="KW-0732">Signal</keyword>
<name>A0A7W7CC08_9PSEU</name>
<organism evidence="2 3">
    <name type="scientific">Crossiella cryophila</name>
    <dbReference type="NCBI Taxonomy" id="43355"/>
    <lineage>
        <taxon>Bacteria</taxon>
        <taxon>Bacillati</taxon>
        <taxon>Actinomycetota</taxon>
        <taxon>Actinomycetes</taxon>
        <taxon>Pseudonocardiales</taxon>
        <taxon>Pseudonocardiaceae</taxon>
        <taxon>Crossiella</taxon>
    </lineage>
</organism>
<reference evidence="2 3" key="1">
    <citation type="submission" date="2020-08" db="EMBL/GenBank/DDBJ databases">
        <title>Sequencing the genomes of 1000 actinobacteria strains.</title>
        <authorList>
            <person name="Klenk H.-P."/>
        </authorList>
    </citation>
    <scope>NUCLEOTIDE SEQUENCE [LARGE SCALE GENOMIC DNA]</scope>
    <source>
        <strain evidence="2 3">DSM 44230</strain>
    </source>
</reference>
<protein>
    <recommendedName>
        <fullName evidence="4">Secreted protein</fullName>
    </recommendedName>
</protein>
<evidence type="ECO:0000313" key="3">
    <source>
        <dbReference type="Proteomes" id="UP000533598"/>
    </source>
</evidence>
<dbReference type="EMBL" id="JACHMH010000001">
    <property type="protein sequence ID" value="MBB4678329.1"/>
    <property type="molecule type" value="Genomic_DNA"/>
</dbReference>
<feature type="chain" id="PRO_5031372066" description="Secreted protein" evidence="1">
    <location>
        <begin position="24"/>
        <end position="248"/>
    </location>
</feature>
<evidence type="ECO:0000256" key="1">
    <source>
        <dbReference type="SAM" id="SignalP"/>
    </source>
</evidence>
<proteinExistence type="predicted"/>
<dbReference type="Proteomes" id="UP000533598">
    <property type="component" value="Unassembled WGS sequence"/>
</dbReference>
<keyword evidence="3" id="KW-1185">Reference proteome</keyword>
<evidence type="ECO:0008006" key="4">
    <source>
        <dbReference type="Google" id="ProtNLM"/>
    </source>
</evidence>
<dbReference type="AlphaFoldDB" id="A0A7W7CC08"/>
<feature type="signal peptide" evidence="1">
    <location>
        <begin position="1"/>
        <end position="23"/>
    </location>
</feature>
<dbReference type="RefSeq" id="WP_185004174.1">
    <property type="nucleotide sequence ID" value="NZ_BAAAUI010000004.1"/>
</dbReference>